<feature type="transmembrane region" description="Helical" evidence="7">
    <location>
        <begin position="362"/>
        <end position="385"/>
    </location>
</feature>
<feature type="transmembrane region" description="Helical" evidence="7">
    <location>
        <begin position="309"/>
        <end position="338"/>
    </location>
</feature>
<evidence type="ECO:0000313" key="10">
    <source>
        <dbReference type="EMBL" id="QAT61366.1"/>
    </source>
</evidence>
<feature type="transmembrane region" description="Helical" evidence="7">
    <location>
        <begin position="717"/>
        <end position="734"/>
    </location>
</feature>
<dbReference type="GO" id="GO:0005886">
    <property type="term" value="C:plasma membrane"/>
    <property type="evidence" value="ECO:0007669"/>
    <property type="project" value="UniProtKB-SubCell"/>
</dbReference>
<dbReference type="InterPro" id="IPR025857">
    <property type="entry name" value="MacB_PCD"/>
</dbReference>
<dbReference type="EMBL" id="CP035282">
    <property type="protein sequence ID" value="QAT61366.1"/>
    <property type="molecule type" value="Genomic_DNA"/>
</dbReference>
<evidence type="ECO:0000256" key="1">
    <source>
        <dbReference type="ARBA" id="ARBA00004651"/>
    </source>
</evidence>
<dbReference type="RefSeq" id="WP_128752325.1">
    <property type="nucleotide sequence ID" value="NZ_CP035282.1"/>
</dbReference>
<evidence type="ECO:0000256" key="3">
    <source>
        <dbReference type="ARBA" id="ARBA00022692"/>
    </source>
</evidence>
<keyword evidence="5 7" id="KW-0472">Membrane</keyword>
<evidence type="ECO:0000256" key="7">
    <source>
        <dbReference type="SAM" id="Phobius"/>
    </source>
</evidence>
<comment type="similarity">
    <text evidence="6">Belongs to the ABC-4 integral membrane protein family.</text>
</comment>
<accession>A0A410QBJ0</accession>
<feature type="domain" description="ABC3 transporter permease C-terminal" evidence="8">
    <location>
        <begin position="719"/>
        <end position="845"/>
    </location>
</feature>
<dbReference type="InterPro" id="IPR003838">
    <property type="entry name" value="ABC3_permease_C"/>
</dbReference>
<dbReference type="KEGG" id="spoa:EQM13_07140"/>
<evidence type="ECO:0000259" key="9">
    <source>
        <dbReference type="Pfam" id="PF12704"/>
    </source>
</evidence>
<organism evidence="10 11">
    <name type="scientific">Acidilutibacter cellobiosedens</name>
    <dbReference type="NCBI Taxonomy" id="2507161"/>
    <lineage>
        <taxon>Bacteria</taxon>
        <taxon>Bacillati</taxon>
        <taxon>Bacillota</taxon>
        <taxon>Tissierellia</taxon>
        <taxon>Tissierellales</taxon>
        <taxon>Acidilutibacteraceae</taxon>
        <taxon>Acidilutibacter</taxon>
    </lineage>
</organism>
<feature type="transmembrane region" description="Helical" evidence="7">
    <location>
        <begin position="815"/>
        <end position="835"/>
    </location>
</feature>
<keyword evidence="11" id="KW-1185">Reference proteome</keyword>
<feature type="transmembrane region" description="Helical" evidence="7">
    <location>
        <begin position="769"/>
        <end position="789"/>
    </location>
</feature>
<dbReference type="OrthoDB" id="9793166at2"/>
<comment type="subcellular location">
    <subcellularLocation>
        <location evidence="1">Cell membrane</location>
        <topology evidence="1">Multi-pass membrane protein</topology>
    </subcellularLocation>
</comment>
<keyword evidence="4 7" id="KW-1133">Transmembrane helix</keyword>
<gene>
    <name evidence="10" type="ORF">EQM13_07140</name>
</gene>
<sequence>MKVYIHLALSYLKKQKGRTVALVLGVALAVMLVFAFNVISESQSRNQLANIYKMYGTYQGIFTNLMKDKLGQIKNDKDVAQSAAATNFGNIVADNGLSMILNSSDKDYIEMNGYKLVKGRLPNSQGELVLEAQALDKMGLKEELGKTIDFKIKKQYTDGKGMKQVHIEKRKFKLVGILDKPKQYYDGIYSLKGFTYFKEDEENLIPNSLITYDEIVKLKSNSNLSGELNQIRERYGIGRLDYEVNSQLISALNDLASQNTSSFRDKLNILVVITAVLLIYNMFNISLIDMIKQIGMLRVIGASKKHTRLIIGFQSLFILIVGIISGLLLGTVFSYFGIKLYSFMSTLLDVSESSIYISSNSIWKAIEVGIITVAVSSMIPIWMSGRVSPIEAVRKTDRSKKNHQNGWHHRVGKKLFGLTGEVAYENVWRNKWRTLIIVVSVAMAGYLFVYDIAIVNNAELDNATSIQMSNMQENSFKLSFTGNTDSDFVGYTKEDVKRISDIDGVKNVGTKVTLEGFLESDIKDLHDDFVKYNGITGKDVSTPIEVKGYDEKRLKGFQKYVEKGDVSSLNNSLSEYPNAVVFNYYYDILKNHSLEKVRKNLKIGDIITIQIPNIENNSFKYKKCKVRVAALLKSEWVFKGDSTRGRYMEVILPQEYLMSVSGKNMYDQVSVQSEERKDIHVYNEINKVLQNKLFPYVESKLSYIEESEESRTEVLKSHMVIVILILFIAGMNVYNTIKNNLLIRINEFSIMRAIGMTVKQLKSMIIKETVVYGIFGSIIAAFLGIYRVYEGYERVSRDYKNGFGVINMPQFKFPIIPILLYSGIVIGICILSAYISARKAGKFNIVEGLNVTE</sequence>
<dbReference type="AlphaFoldDB" id="A0A410QBJ0"/>
<keyword evidence="2" id="KW-1003">Cell membrane</keyword>
<dbReference type="Pfam" id="PF02687">
    <property type="entry name" value="FtsX"/>
    <property type="match status" value="2"/>
</dbReference>
<feature type="transmembrane region" description="Helical" evidence="7">
    <location>
        <begin position="267"/>
        <end position="288"/>
    </location>
</feature>
<feature type="transmembrane region" description="Helical" evidence="7">
    <location>
        <begin position="435"/>
        <end position="455"/>
    </location>
</feature>
<dbReference type="Pfam" id="PF12704">
    <property type="entry name" value="MacB_PCD"/>
    <property type="match status" value="1"/>
</dbReference>
<evidence type="ECO:0000313" key="11">
    <source>
        <dbReference type="Proteomes" id="UP000287969"/>
    </source>
</evidence>
<dbReference type="PANTHER" id="PTHR30572:SF4">
    <property type="entry name" value="ABC TRANSPORTER PERMEASE YTRF"/>
    <property type="match status" value="1"/>
</dbReference>
<evidence type="ECO:0000256" key="5">
    <source>
        <dbReference type="ARBA" id="ARBA00023136"/>
    </source>
</evidence>
<feature type="domain" description="MacB-like periplasmic core" evidence="9">
    <location>
        <begin position="21"/>
        <end position="187"/>
    </location>
</feature>
<dbReference type="GO" id="GO:0022857">
    <property type="term" value="F:transmembrane transporter activity"/>
    <property type="evidence" value="ECO:0007669"/>
    <property type="project" value="TreeGrafter"/>
</dbReference>
<feature type="domain" description="ABC3 transporter permease C-terminal" evidence="8">
    <location>
        <begin position="269"/>
        <end position="389"/>
    </location>
</feature>
<proteinExistence type="inferred from homology"/>
<reference evidence="11" key="1">
    <citation type="submission" date="2019-01" db="EMBL/GenBank/DDBJ databases">
        <title>Draft genomes of a novel of Sporanaerobacter strains.</title>
        <authorList>
            <person name="Ma S."/>
        </authorList>
    </citation>
    <scope>NUCLEOTIDE SEQUENCE [LARGE SCALE GENOMIC DNA]</scope>
    <source>
        <strain evidence="11">NJN-17</strain>
    </source>
</reference>
<dbReference type="InterPro" id="IPR050250">
    <property type="entry name" value="Macrolide_Exporter_MacB"/>
</dbReference>
<evidence type="ECO:0000256" key="2">
    <source>
        <dbReference type="ARBA" id="ARBA00022475"/>
    </source>
</evidence>
<evidence type="ECO:0000256" key="6">
    <source>
        <dbReference type="ARBA" id="ARBA00038076"/>
    </source>
</evidence>
<dbReference type="Proteomes" id="UP000287969">
    <property type="component" value="Chromosome"/>
</dbReference>
<evidence type="ECO:0000259" key="8">
    <source>
        <dbReference type="Pfam" id="PF02687"/>
    </source>
</evidence>
<protein>
    <submittedName>
        <fullName evidence="10">FtsX-like permease family protein</fullName>
    </submittedName>
</protein>
<dbReference type="PANTHER" id="PTHR30572">
    <property type="entry name" value="MEMBRANE COMPONENT OF TRANSPORTER-RELATED"/>
    <property type="match status" value="1"/>
</dbReference>
<evidence type="ECO:0000256" key="4">
    <source>
        <dbReference type="ARBA" id="ARBA00022989"/>
    </source>
</evidence>
<feature type="transmembrane region" description="Helical" evidence="7">
    <location>
        <begin position="20"/>
        <end position="39"/>
    </location>
</feature>
<keyword evidence="3 7" id="KW-0812">Transmembrane</keyword>
<name>A0A410QBJ0_9FIRM</name>